<dbReference type="SMART" id="SM00267">
    <property type="entry name" value="GGDEF"/>
    <property type="match status" value="1"/>
</dbReference>
<dbReference type="InterPro" id="IPR029787">
    <property type="entry name" value="Nucleotide_cyclase"/>
</dbReference>
<dbReference type="RefSeq" id="WP_251801923.1">
    <property type="nucleotide sequence ID" value="NZ_JAMQOL010000047.1"/>
</dbReference>
<feature type="domain" description="GGDEF" evidence="2">
    <location>
        <begin position="65"/>
        <end position="197"/>
    </location>
</feature>
<sequence>MAFTALLVLAVALQAITLGGGHLVFVRLRYTIAALLYRATTDNLTGVPNREEAEKHLTARLANGTALGVAFVDIDDFKAINDTYSHHAGDAALRYVAARLNEAANPYMVARYSGDEFLIILDDGGLYVAEVIAQTVLRRIEENPFVYFGKPIPIKVSIGVAVADDTNNPDELLRRADHAMYQAKRNNDMNPVTWMPGMTMPEPTTETRRTFRDAPTR</sequence>
<dbReference type="Pfam" id="PF00990">
    <property type="entry name" value="GGDEF"/>
    <property type="match status" value="1"/>
</dbReference>
<evidence type="ECO:0000313" key="3">
    <source>
        <dbReference type="EMBL" id="MCM4082203.1"/>
    </source>
</evidence>
<dbReference type="NCBIfam" id="TIGR00254">
    <property type="entry name" value="GGDEF"/>
    <property type="match status" value="1"/>
</dbReference>
<dbReference type="PANTHER" id="PTHR45138">
    <property type="entry name" value="REGULATORY COMPONENTS OF SENSORY TRANSDUCTION SYSTEM"/>
    <property type="match status" value="1"/>
</dbReference>
<gene>
    <name evidence="3" type="ORF">LXN57_32020</name>
</gene>
<feature type="region of interest" description="Disordered" evidence="1">
    <location>
        <begin position="191"/>
        <end position="217"/>
    </location>
</feature>
<protein>
    <submittedName>
        <fullName evidence="3">GGDEF domain-containing protein</fullName>
    </submittedName>
</protein>
<evidence type="ECO:0000313" key="4">
    <source>
        <dbReference type="Proteomes" id="UP001523216"/>
    </source>
</evidence>
<dbReference type="PROSITE" id="PS50887">
    <property type="entry name" value="GGDEF"/>
    <property type="match status" value="1"/>
</dbReference>
<reference evidence="3 4" key="1">
    <citation type="submission" date="2022-06" db="EMBL/GenBank/DDBJ databases">
        <title>Actinoplanes abujensis sp. nov., isolated from Nigerian arid soil.</title>
        <authorList>
            <person name="Ding P."/>
        </authorList>
    </citation>
    <scope>NUCLEOTIDE SEQUENCE [LARGE SCALE GENOMIC DNA]</scope>
    <source>
        <strain evidence="4">TRM88002</strain>
    </source>
</reference>
<dbReference type="InterPro" id="IPR050469">
    <property type="entry name" value="Diguanylate_Cyclase"/>
</dbReference>
<name>A0ABT0Y9M2_9ACTN</name>
<dbReference type="SUPFAM" id="SSF55073">
    <property type="entry name" value="Nucleotide cyclase"/>
    <property type="match status" value="1"/>
</dbReference>
<keyword evidence="4" id="KW-1185">Reference proteome</keyword>
<dbReference type="CDD" id="cd01949">
    <property type="entry name" value="GGDEF"/>
    <property type="match status" value="1"/>
</dbReference>
<dbReference type="Proteomes" id="UP001523216">
    <property type="component" value="Unassembled WGS sequence"/>
</dbReference>
<accession>A0ABT0Y9M2</accession>
<organism evidence="3 4">
    <name type="scientific">Paractinoplanes hotanensis</name>
    <dbReference type="NCBI Taxonomy" id="2906497"/>
    <lineage>
        <taxon>Bacteria</taxon>
        <taxon>Bacillati</taxon>
        <taxon>Actinomycetota</taxon>
        <taxon>Actinomycetes</taxon>
        <taxon>Micromonosporales</taxon>
        <taxon>Micromonosporaceae</taxon>
        <taxon>Paractinoplanes</taxon>
    </lineage>
</organism>
<dbReference type="Gene3D" id="3.30.70.270">
    <property type="match status" value="1"/>
</dbReference>
<feature type="compositionally biased region" description="Basic and acidic residues" evidence="1">
    <location>
        <begin position="205"/>
        <end position="217"/>
    </location>
</feature>
<dbReference type="InterPro" id="IPR000160">
    <property type="entry name" value="GGDEF_dom"/>
</dbReference>
<dbReference type="InterPro" id="IPR043128">
    <property type="entry name" value="Rev_trsase/Diguanyl_cyclase"/>
</dbReference>
<dbReference type="PANTHER" id="PTHR45138:SF9">
    <property type="entry name" value="DIGUANYLATE CYCLASE DGCM-RELATED"/>
    <property type="match status" value="1"/>
</dbReference>
<evidence type="ECO:0000256" key="1">
    <source>
        <dbReference type="SAM" id="MobiDB-lite"/>
    </source>
</evidence>
<comment type="caution">
    <text evidence="3">The sequence shown here is derived from an EMBL/GenBank/DDBJ whole genome shotgun (WGS) entry which is preliminary data.</text>
</comment>
<dbReference type="EMBL" id="JAMQOL010000047">
    <property type="protein sequence ID" value="MCM4082203.1"/>
    <property type="molecule type" value="Genomic_DNA"/>
</dbReference>
<proteinExistence type="predicted"/>
<evidence type="ECO:0000259" key="2">
    <source>
        <dbReference type="PROSITE" id="PS50887"/>
    </source>
</evidence>